<sequence>MALDAYFPLFSQLVFFGRPLQVAIPVLHWMASWWLIPPGWEPDFVSLAPSLTPPFDVSNNMDQSEGNIELLVLSPN</sequence>
<reference evidence="1" key="1">
    <citation type="submission" date="2022-04" db="EMBL/GenBank/DDBJ databases">
        <title>Genome of the entomopathogenic fungus Entomophthora muscae.</title>
        <authorList>
            <person name="Elya C."/>
            <person name="Lovett B.R."/>
            <person name="Lee E."/>
            <person name="Macias A.M."/>
            <person name="Hajek A.E."/>
            <person name="De Bivort B.L."/>
            <person name="Kasson M.T."/>
            <person name="De Fine Licht H.H."/>
            <person name="Stajich J.E."/>
        </authorList>
    </citation>
    <scope>NUCLEOTIDE SEQUENCE</scope>
    <source>
        <strain evidence="1">Berkeley</strain>
    </source>
</reference>
<protein>
    <submittedName>
        <fullName evidence="1">Uncharacterized protein</fullName>
    </submittedName>
</protein>
<keyword evidence="2" id="KW-1185">Reference proteome</keyword>
<dbReference type="EMBL" id="QTSX02004988">
    <property type="protein sequence ID" value="KAJ9062840.1"/>
    <property type="molecule type" value="Genomic_DNA"/>
</dbReference>
<organism evidence="1 2">
    <name type="scientific">Entomophthora muscae</name>
    <dbReference type="NCBI Taxonomy" id="34485"/>
    <lineage>
        <taxon>Eukaryota</taxon>
        <taxon>Fungi</taxon>
        <taxon>Fungi incertae sedis</taxon>
        <taxon>Zoopagomycota</taxon>
        <taxon>Entomophthoromycotina</taxon>
        <taxon>Entomophthoromycetes</taxon>
        <taxon>Entomophthorales</taxon>
        <taxon>Entomophthoraceae</taxon>
        <taxon>Entomophthora</taxon>
    </lineage>
</organism>
<comment type="caution">
    <text evidence="1">The sequence shown here is derived from an EMBL/GenBank/DDBJ whole genome shotgun (WGS) entry which is preliminary data.</text>
</comment>
<proteinExistence type="predicted"/>
<accession>A0ACC2SKN9</accession>
<gene>
    <name evidence="1" type="ORF">DSO57_1006288</name>
</gene>
<dbReference type="Proteomes" id="UP001165960">
    <property type="component" value="Unassembled WGS sequence"/>
</dbReference>
<name>A0ACC2SKN9_9FUNG</name>
<evidence type="ECO:0000313" key="2">
    <source>
        <dbReference type="Proteomes" id="UP001165960"/>
    </source>
</evidence>
<evidence type="ECO:0000313" key="1">
    <source>
        <dbReference type="EMBL" id="KAJ9062840.1"/>
    </source>
</evidence>